<dbReference type="HAMAP" id="MF_00323">
    <property type="entry name" value="Ferrochelatase"/>
    <property type="match status" value="1"/>
</dbReference>
<comment type="catalytic activity">
    <reaction evidence="6">
        <text>Fe-coproporphyrin III + 2 H(+) = coproporphyrin III + Fe(2+)</text>
        <dbReference type="Rhea" id="RHEA:49572"/>
        <dbReference type="ChEBI" id="CHEBI:15378"/>
        <dbReference type="ChEBI" id="CHEBI:29033"/>
        <dbReference type="ChEBI" id="CHEBI:68438"/>
        <dbReference type="ChEBI" id="CHEBI:131725"/>
        <dbReference type="EC" id="4.99.1.9"/>
    </reaction>
    <physiologicalReaction direction="right-to-left" evidence="6">
        <dbReference type="Rhea" id="RHEA:49574"/>
    </physiologicalReaction>
</comment>
<feature type="binding site" evidence="7">
    <location>
        <position position="267"/>
    </location>
    <ligand>
        <name>Fe(2+)</name>
        <dbReference type="ChEBI" id="CHEBI:29033"/>
    </ligand>
</feature>
<comment type="catalytic activity">
    <reaction evidence="7 8">
        <text>heme b + 2 H(+) = protoporphyrin IX + Fe(2+)</text>
        <dbReference type="Rhea" id="RHEA:22584"/>
        <dbReference type="ChEBI" id="CHEBI:15378"/>
        <dbReference type="ChEBI" id="CHEBI:29033"/>
        <dbReference type="ChEBI" id="CHEBI:57306"/>
        <dbReference type="ChEBI" id="CHEBI:60344"/>
        <dbReference type="EC" id="4.98.1.1"/>
    </reaction>
</comment>
<comment type="pathway">
    <text evidence="7 8">Porphyrin-containing compound metabolism; protoheme biosynthesis; protoheme from protoporphyrin-IX: step 1/1.</text>
</comment>
<keyword evidence="5 7" id="KW-0627">Porphyrin biosynthesis</keyword>
<dbReference type="UniPathway" id="UPA00252">
    <property type="reaction ID" value="UER00325"/>
</dbReference>
<feature type="binding site" evidence="7">
    <location>
        <position position="186"/>
    </location>
    <ligand>
        <name>Fe(2+)</name>
        <dbReference type="ChEBI" id="CHEBI:29033"/>
    </ligand>
</feature>
<keyword evidence="2 7" id="KW-0408">Iron</keyword>
<dbReference type="GO" id="GO:0005737">
    <property type="term" value="C:cytoplasm"/>
    <property type="evidence" value="ECO:0007669"/>
    <property type="project" value="UniProtKB-SubCell"/>
</dbReference>
<reference evidence="10" key="1">
    <citation type="submission" date="2016-09" db="EMBL/GenBank/DDBJ databases">
        <title>Comparative genomics of the Campylobacter concisus group.</title>
        <authorList>
            <person name="Miller W.G."/>
            <person name="Yee E."/>
            <person name="Chapman M.H."/>
            <person name="Huynh S."/>
            <person name="Bono J.L."/>
            <person name="On S.L.W."/>
            <person name="StLeger J."/>
            <person name="Foster G."/>
            <person name="Parker C.T."/>
        </authorList>
    </citation>
    <scope>NUCLEOTIDE SEQUENCE [LARGE SCALE GENOMIC DNA]</scope>
    <source>
        <strain evidence="10">RM18021</strain>
    </source>
</reference>
<accession>A0A1S6U676</accession>
<evidence type="ECO:0000313" key="10">
    <source>
        <dbReference type="Proteomes" id="UP000190868"/>
    </source>
</evidence>
<comment type="similarity">
    <text evidence="1 7 8">Belongs to the ferrochelatase family.</text>
</comment>
<keyword evidence="10" id="KW-1185">Reference proteome</keyword>
<organism evidence="9 10">
    <name type="scientific">Campylobacter pinnipediorum subsp. caledonicus</name>
    <dbReference type="NCBI Taxonomy" id="1874362"/>
    <lineage>
        <taxon>Bacteria</taxon>
        <taxon>Pseudomonadati</taxon>
        <taxon>Campylobacterota</taxon>
        <taxon>Epsilonproteobacteria</taxon>
        <taxon>Campylobacterales</taxon>
        <taxon>Campylobacteraceae</taxon>
        <taxon>Campylobacter</taxon>
    </lineage>
</organism>
<evidence type="ECO:0000256" key="5">
    <source>
        <dbReference type="ARBA" id="ARBA00023244"/>
    </source>
</evidence>
<evidence type="ECO:0000256" key="1">
    <source>
        <dbReference type="ARBA" id="ARBA00007718"/>
    </source>
</evidence>
<dbReference type="NCBIfam" id="TIGR00109">
    <property type="entry name" value="hemH"/>
    <property type="match status" value="1"/>
</dbReference>
<dbReference type="EC" id="4.98.1.1" evidence="7 8"/>
<dbReference type="GO" id="GO:0046872">
    <property type="term" value="F:metal ion binding"/>
    <property type="evidence" value="ECO:0007669"/>
    <property type="project" value="UniProtKB-KW"/>
</dbReference>
<evidence type="ECO:0000256" key="4">
    <source>
        <dbReference type="ARBA" id="ARBA00023239"/>
    </source>
</evidence>
<protein>
    <recommendedName>
        <fullName evidence="7 8">Ferrochelatase</fullName>
        <ecNumber evidence="7 8">4.98.1.1</ecNumber>
    </recommendedName>
    <alternativeName>
        <fullName evidence="7">Heme synthase</fullName>
    </alternativeName>
    <alternativeName>
        <fullName evidence="7">Protoheme ferro-lyase</fullName>
    </alternativeName>
</protein>
<dbReference type="CDD" id="cd03411">
    <property type="entry name" value="Ferrochelatase_N"/>
    <property type="match status" value="1"/>
</dbReference>
<dbReference type="InterPro" id="IPR033659">
    <property type="entry name" value="Ferrochelatase_N"/>
</dbReference>
<dbReference type="PROSITE" id="PS00534">
    <property type="entry name" value="FERROCHELATASE"/>
    <property type="match status" value="1"/>
</dbReference>
<dbReference type="CDD" id="cd00419">
    <property type="entry name" value="Ferrochelatase_C"/>
    <property type="match status" value="1"/>
</dbReference>
<sequence>MKKMILLLNMGGPQNLDEVKVFLKNMFNDPYILGIKSNFIRKTLACLITNLRAKTAINNYKQIGSKSPICDITKSLCDKMVEIDDSYIVDFAMNYTPPFAKDVLEKYSDLDEIIVLPLYPHHSVTTITSSLDEFYKAFNELGLKSKVKVVEPFYNDDIYNNIIINDIKEHVKDKDISDMIMIFSAHSLPEKIIQKGDKYEQHIVKHFDLLKEKLLQNGMKFKDIKLAYQSKLGPVKWLEPSLNDVLSSIDSKQALVYPMSFCIDNSETVFELCIEYKDIAKSLEFEYYDVVKCPNDSDDFAKFLFKLSDM</sequence>
<dbReference type="Proteomes" id="UP000190868">
    <property type="component" value="Chromosome"/>
</dbReference>
<keyword evidence="7" id="KW-0479">Metal-binding</keyword>
<dbReference type="GO" id="GO:0006783">
    <property type="term" value="P:heme biosynthetic process"/>
    <property type="evidence" value="ECO:0007669"/>
    <property type="project" value="UniProtKB-UniRule"/>
</dbReference>
<evidence type="ECO:0000313" key="9">
    <source>
        <dbReference type="EMBL" id="AQW87256.1"/>
    </source>
</evidence>
<evidence type="ECO:0000256" key="6">
    <source>
        <dbReference type="ARBA" id="ARBA00024536"/>
    </source>
</evidence>
<gene>
    <name evidence="7 9" type="primary">hemH</name>
    <name evidence="9" type="ORF">CPIN18021_0413</name>
</gene>
<comment type="function">
    <text evidence="7 8">Catalyzes the ferrous insertion into protoporphyrin IX.</text>
</comment>
<keyword evidence="7 8" id="KW-0963">Cytoplasm</keyword>
<evidence type="ECO:0000256" key="2">
    <source>
        <dbReference type="ARBA" id="ARBA00023004"/>
    </source>
</evidence>
<dbReference type="AlphaFoldDB" id="A0A1S6U676"/>
<dbReference type="Pfam" id="PF00762">
    <property type="entry name" value="Ferrochelatase"/>
    <property type="match status" value="1"/>
</dbReference>
<dbReference type="EMBL" id="CP017258">
    <property type="protein sequence ID" value="AQW87256.1"/>
    <property type="molecule type" value="Genomic_DNA"/>
</dbReference>
<proteinExistence type="inferred from homology"/>
<dbReference type="InterPro" id="IPR033644">
    <property type="entry name" value="Ferrochelatase_C"/>
</dbReference>
<dbReference type="PANTHER" id="PTHR11108:SF1">
    <property type="entry name" value="FERROCHELATASE, MITOCHONDRIAL"/>
    <property type="match status" value="1"/>
</dbReference>
<evidence type="ECO:0000256" key="8">
    <source>
        <dbReference type="RuleBase" id="RU000607"/>
    </source>
</evidence>
<comment type="subcellular location">
    <subcellularLocation>
        <location evidence="7 8">Cytoplasm</location>
    </subcellularLocation>
</comment>
<keyword evidence="4 7" id="KW-0456">Lyase</keyword>
<dbReference type="RefSeq" id="WP_078424303.1">
    <property type="nucleotide sequence ID" value="NZ_CP017258.1"/>
</dbReference>
<dbReference type="InterPro" id="IPR001015">
    <property type="entry name" value="Ferrochelatase"/>
</dbReference>
<evidence type="ECO:0000256" key="7">
    <source>
        <dbReference type="HAMAP-Rule" id="MF_00323"/>
    </source>
</evidence>
<dbReference type="InterPro" id="IPR019772">
    <property type="entry name" value="Ferrochelatase_AS"/>
</dbReference>
<dbReference type="Gene3D" id="3.40.50.1400">
    <property type="match status" value="2"/>
</dbReference>
<evidence type="ECO:0000256" key="3">
    <source>
        <dbReference type="ARBA" id="ARBA00023133"/>
    </source>
</evidence>
<dbReference type="GO" id="GO:0004325">
    <property type="term" value="F:ferrochelatase activity"/>
    <property type="evidence" value="ECO:0007669"/>
    <property type="project" value="UniProtKB-UniRule"/>
</dbReference>
<keyword evidence="3 7" id="KW-0350">Heme biosynthesis</keyword>
<name>A0A1S6U676_9BACT</name>
<dbReference type="SUPFAM" id="SSF53800">
    <property type="entry name" value="Chelatase"/>
    <property type="match status" value="1"/>
</dbReference>
<dbReference type="PANTHER" id="PTHR11108">
    <property type="entry name" value="FERROCHELATASE"/>
    <property type="match status" value="1"/>
</dbReference>